<evidence type="ECO:0000313" key="3">
    <source>
        <dbReference type="EnsemblMetazoa" id="AMAM000735-PA"/>
    </source>
</evidence>
<name>A0A182S6N9_9DIPT</name>
<feature type="coiled-coil region" evidence="1">
    <location>
        <begin position="109"/>
        <end position="192"/>
    </location>
</feature>
<dbReference type="VEuPathDB" id="VectorBase:AMAM000735"/>
<feature type="compositionally biased region" description="Polar residues" evidence="2">
    <location>
        <begin position="93"/>
        <end position="104"/>
    </location>
</feature>
<evidence type="ECO:0000313" key="4">
    <source>
        <dbReference type="Proteomes" id="UP000075901"/>
    </source>
</evidence>
<dbReference type="AlphaFoldDB" id="A0A182S6N9"/>
<proteinExistence type="predicted"/>
<dbReference type="EnsemblMetazoa" id="AMAM000735-RA">
    <property type="protein sequence ID" value="AMAM000735-PA"/>
    <property type="gene ID" value="AMAM000735"/>
</dbReference>
<organism evidence="3 4">
    <name type="scientific">Anopheles maculatus</name>
    <dbReference type="NCBI Taxonomy" id="74869"/>
    <lineage>
        <taxon>Eukaryota</taxon>
        <taxon>Metazoa</taxon>
        <taxon>Ecdysozoa</taxon>
        <taxon>Arthropoda</taxon>
        <taxon>Hexapoda</taxon>
        <taxon>Insecta</taxon>
        <taxon>Pterygota</taxon>
        <taxon>Neoptera</taxon>
        <taxon>Endopterygota</taxon>
        <taxon>Diptera</taxon>
        <taxon>Nematocera</taxon>
        <taxon>Culicoidea</taxon>
        <taxon>Culicidae</taxon>
        <taxon>Anophelinae</taxon>
        <taxon>Anopheles</taxon>
        <taxon>Anopheles maculatus group</taxon>
    </lineage>
</organism>
<evidence type="ECO:0000256" key="2">
    <source>
        <dbReference type="SAM" id="MobiDB-lite"/>
    </source>
</evidence>
<reference evidence="3" key="2">
    <citation type="submission" date="2020-05" db="UniProtKB">
        <authorList>
            <consortium name="EnsemblMetazoa"/>
        </authorList>
    </citation>
    <scope>IDENTIFICATION</scope>
    <source>
        <strain evidence="3">maculatus3</strain>
    </source>
</reference>
<keyword evidence="4" id="KW-1185">Reference proteome</keyword>
<keyword evidence="1" id="KW-0175">Coiled coil</keyword>
<protein>
    <submittedName>
        <fullName evidence="3">Uncharacterized protein</fullName>
    </submittedName>
</protein>
<feature type="coiled-coil region" evidence="1">
    <location>
        <begin position="7"/>
        <end position="84"/>
    </location>
</feature>
<evidence type="ECO:0000256" key="1">
    <source>
        <dbReference type="SAM" id="Coils"/>
    </source>
</evidence>
<sequence>MEKPTSSKQLHAENEELRQQLHVFKNKFEVANKTIIDLSEELEQVVAKSTAEKEQIRSKYEDQLKEQKSLIEQLKAKVEEKNEIVPASDPTVDGSTANPDHQESLCSAQQDWENEEKRYLVELELLQEKCLSTTNDLQRTKWEMSKLNEELQIAKEQIESKQADLLVARESANELRMLLEAAQEQNAMLAADVAEMRSGSSNENTKGNSLFGEVADQRTKVMKTFATLKAAFAKLKQEHADCPRQIRELRDMNLQSERLYGQCLKLIKAAEYDNLVTLREQNGDLHEEVERALGRVRYLETEMAAKSADWVNKLVLYYKEEMQKLEQRLRTCQFRQREAMELRQDAVKEAWIWRLEAQRLKTNVLCADRTGSAALLESQDLPVTKSNEKQEVTEVDSCDKENKTISLKLAMKLVALFQVLTIRTL</sequence>
<accession>A0A182S6N9</accession>
<feature type="region of interest" description="Disordered" evidence="2">
    <location>
        <begin position="85"/>
        <end position="104"/>
    </location>
</feature>
<dbReference type="Proteomes" id="UP000075901">
    <property type="component" value="Unassembled WGS sequence"/>
</dbReference>
<reference evidence="4" key="1">
    <citation type="submission" date="2013-09" db="EMBL/GenBank/DDBJ databases">
        <title>The Genome Sequence of Anopheles maculatus species B.</title>
        <authorList>
            <consortium name="The Broad Institute Genomics Platform"/>
            <person name="Neafsey D.E."/>
            <person name="Besansky N."/>
            <person name="Howell P."/>
            <person name="Walton C."/>
            <person name="Young S.K."/>
            <person name="Zeng Q."/>
            <person name="Gargeya S."/>
            <person name="Fitzgerald M."/>
            <person name="Haas B."/>
            <person name="Abouelleil A."/>
            <person name="Allen A.W."/>
            <person name="Alvarado L."/>
            <person name="Arachchi H.M."/>
            <person name="Berlin A.M."/>
            <person name="Chapman S.B."/>
            <person name="Gainer-Dewar J."/>
            <person name="Goldberg J."/>
            <person name="Griggs A."/>
            <person name="Gujja S."/>
            <person name="Hansen M."/>
            <person name="Howarth C."/>
            <person name="Imamovic A."/>
            <person name="Ireland A."/>
            <person name="Larimer J."/>
            <person name="McCowan C."/>
            <person name="Murphy C."/>
            <person name="Pearson M."/>
            <person name="Poon T.W."/>
            <person name="Priest M."/>
            <person name="Roberts A."/>
            <person name="Saif S."/>
            <person name="Shea T."/>
            <person name="Sisk P."/>
            <person name="Sykes S."/>
            <person name="Wortman J."/>
            <person name="Nusbaum C."/>
            <person name="Birren B."/>
        </authorList>
    </citation>
    <scope>NUCLEOTIDE SEQUENCE [LARGE SCALE GENOMIC DNA]</scope>
    <source>
        <strain evidence="4">maculatus3</strain>
    </source>
</reference>